<dbReference type="Gene3D" id="3.80.10.10">
    <property type="entry name" value="Ribonuclease Inhibitor"/>
    <property type="match status" value="1"/>
</dbReference>
<gene>
    <name evidence="1" type="ORF">CONPUDRAFT_154913</name>
</gene>
<accession>A0A5M3ML20</accession>
<dbReference type="Proteomes" id="UP000053558">
    <property type="component" value="Unassembled WGS sequence"/>
</dbReference>
<sequence>MFPNLHEAYLDSAFPWAFLPLVLGPRLVRAHFDSLAPEFGHAIVFLARKCPSVKYVSLLMGKDHPPDSMFATMLADAVSLGLQNVERLHLGTPDVVYKPSAILSTLSRMKSLDALILDLESPSTSRLPSIPSRTSLPSLTQLTLESGGPKEVMRIMSCIRDLSNLATFHATLKYGPEDKEADISDMIASLVQTLPETMLSIHLSNVDPTIFAPSPAVFRPLFRFNQLFDLTVNFVFDPPLNDDDMEALSLALPRLKSLSLPLLTGSHAITRTTLQGLATLLRNCRHLSELSLALDLTTATNAAYDALPPWVRNTQITSLSLGNSPMDDPAFAARHLLRLIPRLSSLPEYNGSDPNAGVWEEVERLVKQHASRVPTQTLLV</sequence>
<reference evidence="2" key="1">
    <citation type="journal article" date="2012" name="Science">
        <title>The Paleozoic origin of enzymatic lignin decomposition reconstructed from 31 fungal genomes.</title>
        <authorList>
            <person name="Floudas D."/>
            <person name="Binder M."/>
            <person name="Riley R."/>
            <person name="Barry K."/>
            <person name="Blanchette R.A."/>
            <person name="Henrissat B."/>
            <person name="Martinez A.T."/>
            <person name="Otillar R."/>
            <person name="Spatafora J.W."/>
            <person name="Yadav J.S."/>
            <person name="Aerts A."/>
            <person name="Benoit I."/>
            <person name="Boyd A."/>
            <person name="Carlson A."/>
            <person name="Copeland A."/>
            <person name="Coutinho P.M."/>
            <person name="de Vries R.P."/>
            <person name="Ferreira P."/>
            <person name="Findley K."/>
            <person name="Foster B."/>
            <person name="Gaskell J."/>
            <person name="Glotzer D."/>
            <person name="Gorecki P."/>
            <person name="Heitman J."/>
            <person name="Hesse C."/>
            <person name="Hori C."/>
            <person name="Igarashi K."/>
            <person name="Jurgens J.A."/>
            <person name="Kallen N."/>
            <person name="Kersten P."/>
            <person name="Kohler A."/>
            <person name="Kuees U."/>
            <person name="Kumar T.K.A."/>
            <person name="Kuo A."/>
            <person name="LaButti K."/>
            <person name="Larrondo L.F."/>
            <person name="Lindquist E."/>
            <person name="Ling A."/>
            <person name="Lombard V."/>
            <person name="Lucas S."/>
            <person name="Lundell T."/>
            <person name="Martin R."/>
            <person name="McLaughlin D.J."/>
            <person name="Morgenstern I."/>
            <person name="Morin E."/>
            <person name="Murat C."/>
            <person name="Nagy L.G."/>
            <person name="Nolan M."/>
            <person name="Ohm R.A."/>
            <person name="Patyshakuliyeva A."/>
            <person name="Rokas A."/>
            <person name="Ruiz-Duenas F.J."/>
            <person name="Sabat G."/>
            <person name="Salamov A."/>
            <person name="Samejima M."/>
            <person name="Schmutz J."/>
            <person name="Slot J.C."/>
            <person name="St John F."/>
            <person name="Stenlid J."/>
            <person name="Sun H."/>
            <person name="Sun S."/>
            <person name="Syed K."/>
            <person name="Tsang A."/>
            <person name="Wiebenga A."/>
            <person name="Young D."/>
            <person name="Pisabarro A."/>
            <person name="Eastwood D.C."/>
            <person name="Martin F."/>
            <person name="Cullen D."/>
            <person name="Grigoriev I.V."/>
            <person name="Hibbett D.S."/>
        </authorList>
    </citation>
    <scope>NUCLEOTIDE SEQUENCE [LARGE SCALE GENOMIC DNA]</scope>
    <source>
        <strain evidence="2">RWD-64-598 SS2</strain>
    </source>
</reference>
<dbReference type="InterPro" id="IPR032675">
    <property type="entry name" value="LRR_dom_sf"/>
</dbReference>
<proteinExistence type="predicted"/>
<evidence type="ECO:0000313" key="2">
    <source>
        <dbReference type="Proteomes" id="UP000053558"/>
    </source>
</evidence>
<evidence type="ECO:0008006" key="3">
    <source>
        <dbReference type="Google" id="ProtNLM"/>
    </source>
</evidence>
<dbReference type="GeneID" id="19203350"/>
<comment type="caution">
    <text evidence="1">The sequence shown here is derived from an EMBL/GenBank/DDBJ whole genome shotgun (WGS) entry which is preliminary data.</text>
</comment>
<keyword evidence="2" id="KW-1185">Reference proteome</keyword>
<dbReference type="EMBL" id="JH711580">
    <property type="protein sequence ID" value="EIW79514.1"/>
    <property type="molecule type" value="Genomic_DNA"/>
</dbReference>
<name>A0A5M3ML20_CONPW</name>
<evidence type="ECO:0000313" key="1">
    <source>
        <dbReference type="EMBL" id="EIW79514.1"/>
    </source>
</evidence>
<dbReference type="RefSeq" id="XP_007769910.1">
    <property type="nucleotide sequence ID" value="XM_007771720.1"/>
</dbReference>
<organism evidence="1 2">
    <name type="scientific">Coniophora puteana (strain RWD-64-598)</name>
    <name type="common">Brown rot fungus</name>
    <dbReference type="NCBI Taxonomy" id="741705"/>
    <lineage>
        <taxon>Eukaryota</taxon>
        <taxon>Fungi</taxon>
        <taxon>Dikarya</taxon>
        <taxon>Basidiomycota</taxon>
        <taxon>Agaricomycotina</taxon>
        <taxon>Agaricomycetes</taxon>
        <taxon>Agaricomycetidae</taxon>
        <taxon>Boletales</taxon>
        <taxon>Coniophorineae</taxon>
        <taxon>Coniophoraceae</taxon>
        <taxon>Coniophora</taxon>
    </lineage>
</organism>
<dbReference type="SUPFAM" id="SSF52047">
    <property type="entry name" value="RNI-like"/>
    <property type="match status" value="1"/>
</dbReference>
<dbReference type="KEGG" id="cput:CONPUDRAFT_154913"/>
<dbReference type="AlphaFoldDB" id="A0A5M3ML20"/>
<protein>
    <recommendedName>
        <fullName evidence="3">F-box domain-containing protein</fullName>
    </recommendedName>
</protein>